<proteinExistence type="inferred from homology"/>
<accession>A0A5C3M7W9</accession>
<dbReference type="InterPro" id="IPR002060">
    <property type="entry name" value="Squ/phyt_synthse"/>
</dbReference>
<keyword evidence="4" id="KW-0496">Mitochondrion</keyword>
<organism evidence="7 8">
    <name type="scientific">Crucibulum laeve</name>
    <dbReference type="NCBI Taxonomy" id="68775"/>
    <lineage>
        <taxon>Eukaryota</taxon>
        <taxon>Fungi</taxon>
        <taxon>Dikarya</taxon>
        <taxon>Basidiomycota</taxon>
        <taxon>Agaricomycotina</taxon>
        <taxon>Agaricomycetes</taxon>
        <taxon>Agaricomycetidae</taxon>
        <taxon>Agaricales</taxon>
        <taxon>Agaricineae</taxon>
        <taxon>Nidulariaceae</taxon>
        <taxon>Crucibulum</taxon>
    </lineage>
</organism>
<evidence type="ECO:0000256" key="4">
    <source>
        <dbReference type="ARBA" id="ARBA00023128"/>
    </source>
</evidence>
<evidence type="ECO:0000256" key="1">
    <source>
        <dbReference type="ARBA" id="ARBA00004273"/>
    </source>
</evidence>
<reference evidence="7 8" key="1">
    <citation type="journal article" date="2019" name="Nat. Ecol. Evol.">
        <title>Megaphylogeny resolves global patterns of mushroom evolution.</title>
        <authorList>
            <person name="Varga T."/>
            <person name="Krizsan K."/>
            <person name="Foldi C."/>
            <person name="Dima B."/>
            <person name="Sanchez-Garcia M."/>
            <person name="Sanchez-Ramirez S."/>
            <person name="Szollosi G.J."/>
            <person name="Szarkandi J.G."/>
            <person name="Papp V."/>
            <person name="Albert L."/>
            <person name="Andreopoulos W."/>
            <person name="Angelini C."/>
            <person name="Antonin V."/>
            <person name="Barry K.W."/>
            <person name="Bougher N.L."/>
            <person name="Buchanan P."/>
            <person name="Buyck B."/>
            <person name="Bense V."/>
            <person name="Catcheside P."/>
            <person name="Chovatia M."/>
            <person name="Cooper J."/>
            <person name="Damon W."/>
            <person name="Desjardin D."/>
            <person name="Finy P."/>
            <person name="Geml J."/>
            <person name="Haridas S."/>
            <person name="Hughes K."/>
            <person name="Justo A."/>
            <person name="Karasinski D."/>
            <person name="Kautmanova I."/>
            <person name="Kiss B."/>
            <person name="Kocsube S."/>
            <person name="Kotiranta H."/>
            <person name="LaButti K.M."/>
            <person name="Lechner B.E."/>
            <person name="Liimatainen K."/>
            <person name="Lipzen A."/>
            <person name="Lukacs Z."/>
            <person name="Mihaltcheva S."/>
            <person name="Morgado L.N."/>
            <person name="Niskanen T."/>
            <person name="Noordeloos M.E."/>
            <person name="Ohm R.A."/>
            <person name="Ortiz-Santana B."/>
            <person name="Ovrebo C."/>
            <person name="Racz N."/>
            <person name="Riley R."/>
            <person name="Savchenko A."/>
            <person name="Shiryaev A."/>
            <person name="Soop K."/>
            <person name="Spirin V."/>
            <person name="Szebenyi C."/>
            <person name="Tomsovsky M."/>
            <person name="Tulloss R.E."/>
            <person name="Uehling J."/>
            <person name="Grigoriev I.V."/>
            <person name="Vagvolgyi C."/>
            <person name="Papp T."/>
            <person name="Martin F.M."/>
            <person name="Miettinen O."/>
            <person name="Hibbett D.S."/>
            <person name="Nagy L.G."/>
        </authorList>
    </citation>
    <scope>NUCLEOTIDE SEQUENCE [LARGE SCALE GENOMIC DNA]</scope>
    <source>
        <strain evidence="7 8">CBS 166.37</strain>
    </source>
</reference>
<dbReference type="SUPFAM" id="SSF48576">
    <property type="entry name" value="Terpenoid synthases"/>
    <property type="match status" value="1"/>
</dbReference>
<dbReference type="Gene3D" id="1.10.600.10">
    <property type="entry name" value="Farnesyl Diphosphate Synthase"/>
    <property type="match status" value="1"/>
</dbReference>
<dbReference type="STRING" id="68775.A0A5C3M7W9"/>
<dbReference type="EMBL" id="ML213596">
    <property type="protein sequence ID" value="TFK40783.1"/>
    <property type="molecule type" value="Genomic_DNA"/>
</dbReference>
<evidence type="ECO:0000256" key="2">
    <source>
        <dbReference type="ARBA" id="ARBA00022792"/>
    </source>
</evidence>
<evidence type="ECO:0000256" key="3">
    <source>
        <dbReference type="ARBA" id="ARBA00022946"/>
    </source>
</evidence>
<evidence type="ECO:0000256" key="6">
    <source>
        <dbReference type="ARBA" id="ARBA00038273"/>
    </source>
</evidence>
<dbReference type="Proteomes" id="UP000308652">
    <property type="component" value="Unassembled WGS sequence"/>
</dbReference>
<comment type="similarity">
    <text evidence="6">Belongs to the NDUFAF6 family.</text>
</comment>
<comment type="subcellular location">
    <subcellularLocation>
        <location evidence="1">Mitochondrion inner membrane</location>
    </subcellularLocation>
</comment>
<protein>
    <submittedName>
        <fullName evidence="7">Isoprenoid synthase domain-containing protein</fullName>
    </submittedName>
</protein>
<evidence type="ECO:0000256" key="5">
    <source>
        <dbReference type="ARBA" id="ARBA00023136"/>
    </source>
</evidence>
<keyword evidence="2" id="KW-0999">Mitochondrion inner membrane</keyword>
<dbReference type="Pfam" id="PF00494">
    <property type="entry name" value="SQS_PSY"/>
    <property type="match status" value="1"/>
</dbReference>
<keyword evidence="3" id="KW-0809">Transit peptide</keyword>
<name>A0A5C3M7W9_9AGAR</name>
<dbReference type="GO" id="GO:0005743">
    <property type="term" value="C:mitochondrial inner membrane"/>
    <property type="evidence" value="ECO:0007669"/>
    <property type="project" value="UniProtKB-SubCell"/>
</dbReference>
<evidence type="ECO:0000313" key="8">
    <source>
        <dbReference type="Proteomes" id="UP000308652"/>
    </source>
</evidence>
<dbReference type="OrthoDB" id="270318at2759"/>
<sequence>MLSTEVDKSTLGLADPAAFCKDFVRKHDYVSYLVSHFYPKHLQNGYFAIKAFSVELATVQDHVSNTMIGKLRMQFWRDAVKGISDGKPPRHPIALALYEASQRSHLPAYHLKRVIDARDAELYTPTHLTVDSLTSHAESTSSTVLYLLLSLLSDSSTAISHAASHLGAAQTFSTLLRGLPFHAKNGRMVIPAEITAKHGVNQEEVFRQGPAVQGIEDAVFEFATIANDHMITARDMFKEEGMEGKVPARVMPVFLSGVPVANYLERLEKVNFNAFEPKLQLRDWKLAWLIWRGFHKRQF</sequence>
<dbReference type="AlphaFoldDB" id="A0A5C3M7W9"/>
<dbReference type="PANTHER" id="PTHR21181">
    <property type="match status" value="1"/>
</dbReference>
<keyword evidence="5" id="KW-0472">Membrane</keyword>
<dbReference type="PANTHER" id="PTHR21181:SF13">
    <property type="entry name" value="NADH DEHYDROGENASE (UBIQUINONE) COMPLEX I, ASSEMBLY FACTOR 6"/>
    <property type="match status" value="1"/>
</dbReference>
<dbReference type="GO" id="GO:0032981">
    <property type="term" value="P:mitochondrial respiratory chain complex I assembly"/>
    <property type="evidence" value="ECO:0007669"/>
    <property type="project" value="TreeGrafter"/>
</dbReference>
<gene>
    <name evidence="7" type="ORF">BDQ12DRAFT_601525</name>
</gene>
<dbReference type="InterPro" id="IPR008949">
    <property type="entry name" value="Isoprenoid_synthase_dom_sf"/>
</dbReference>
<keyword evidence="8" id="KW-1185">Reference proteome</keyword>
<evidence type="ECO:0000313" key="7">
    <source>
        <dbReference type="EMBL" id="TFK40783.1"/>
    </source>
</evidence>